<dbReference type="SUPFAM" id="SSF50475">
    <property type="entry name" value="FMN-binding split barrel"/>
    <property type="match status" value="1"/>
</dbReference>
<dbReference type="SUPFAM" id="SSF63380">
    <property type="entry name" value="Riboflavin synthase domain-like"/>
    <property type="match status" value="1"/>
</dbReference>
<reference evidence="3" key="1">
    <citation type="submission" date="2020-12" db="EMBL/GenBank/DDBJ databases">
        <authorList>
            <person name="Iha C."/>
        </authorList>
    </citation>
    <scope>NUCLEOTIDE SEQUENCE</scope>
</reference>
<feature type="region of interest" description="Disordered" evidence="1">
    <location>
        <begin position="1"/>
        <end position="26"/>
    </location>
</feature>
<dbReference type="Gene3D" id="3.40.50.80">
    <property type="entry name" value="Nucleotide-binding domain of ferredoxin-NADP reductase (FNR) module"/>
    <property type="match status" value="1"/>
</dbReference>
<dbReference type="Pfam" id="PF00175">
    <property type="entry name" value="NAD_binding_1"/>
    <property type="match status" value="1"/>
</dbReference>
<organism evidence="3 4">
    <name type="scientific">Ostreobium quekettii</name>
    <dbReference type="NCBI Taxonomy" id="121088"/>
    <lineage>
        <taxon>Eukaryota</taxon>
        <taxon>Viridiplantae</taxon>
        <taxon>Chlorophyta</taxon>
        <taxon>core chlorophytes</taxon>
        <taxon>Ulvophyceae</taxon>
        <taxon>TCBD clade</taxon>
        <taxon>Bryopsidales</taxon>
        <taxon>Ostreobineae</taxon>
        <taxon>Ostreobiaceae</taxon>
        <taxon>Ostreobium</taxon>
    </lineage>
</organism>
<dbReference type="InterPro" id="IPR039261">
    <property type="entry name" value="FNR_nucleotide-bd"/>
</dbReference>
<keyword evidence="4" id="KW-1185">Reference proteome</keyword>
<comment type="caution">
    <text evidence="3">The sequence shown here is derived from an EMBL/GenBank/DDBJ whole genome shotgun (WGS) entry which is preliminary data.</text>
</comment>
<protein>
    <recommendedName>
        <fullName evidence="2">FAD-binding FR-type domain-containing protein</fullName>
    </recommendedName>
</protein>
<sequence>MAEVAGPSPFHPGEAEVQEAVSGRHHGESIGRQFIRPYMPDQHREFFASQRIMYAGTVDNDGRPWASAIVGKPGFVTAPDDKHLRISPIRPYAGDRGNFGAGGFMGLLGLDLSNRRRNRANGAISEAREGGILLNVDQSFGNCPKYITVRRVVVDVSGLEAMGQAKETTTGTALGPEQMAMIRKADIFFIASAFGGPVGPGSRSSSVGADVSHRGGPPGFVRVVDASTLRWPDYVGNGFFNTLGNIAADPRCGLLFVDYATGDALQVSGRATILFEERDLPGAQRTVEFRAEEFSHVRGALPLTVEGEAELSPYNPSTAEEVGSQMVECVSVKDEAQGVKTFEFRLPEGEGGKPASYLPGQFATFDLRIPDSSPRPVNRTWTVSSNPRDSRATGTFTITVKKIGLASSWLHNRMAPGMSIAFKGFGGDFTPLSCQDCDVRAASVVLVAGGIGITPLRSMLKEFERAGTDVHVLYSTRTSAEAAFLDEISETAERSGGRIRLTATVTGDDPGWGGLKGRVDEAFLSRHIPDLCDREVYLCGPQGFMNSVTAALERKGCGAEAVLTESFNF</sequence>
<gene>
    <name evidence="3" type="ORF">OSTQU699_LOCUS7205</name>
</gene>
<dbReference type="GO" id="GO:0016491">
    <property type="term" value="F:oxidoreductase activity"/>
    <property type="evidence" value="ECO:0007669"/>
    <property type="project" value="InterPro"/>
</dbReference>
<dbReference type="InterPro" id="IPR017927">
    <property type="entry name" value="FAD-bd_FR_type"/>
</dbReference>
<evidence type="ECO:0000313" key="3">
    <source>
        <dbReference type="EMBL" id="CAD7701848.1"/>
    </source>
</evidence>
<feature type="domain" description="FAD-binding FR-type" evidence="2">
    <location>
        <begin position="322"/>
        <end position="432"/>
    </location>
</feature>
<proteinExistence type="predicted"/>
<dbReference type="InterPro" id="IPR001433">
    <property type="entry name" value="OxRdtase_FAD/NAD-bd"/>
</dbReference>
<dbReference type="PANTHER" id="PTHR42815:SF2">
    <property type="entry name" value="FAD-BINDING, PUTATIVE (AFU_ORTHOLOGUE AFUA_6G07600)-RELATED"/>
    <property type="match status" value="1"/>
</dbReference>
<dbReference type="Proteomes" id="UP000708148">
    <property type="component" value="Unassembled WGS sequence"/>
</dbReference>
<dbReference type="Gene3D" id="2.40.30.10">
    <property type="entry name" value="Translation factors"/>
    <property type="match status" value="1"/>
</dbReference>
<dbReference type="InterPro" id="IPR012349">
    <property type="entry name" value="Split_barrel_FMN-bd"/>
</dbReference>
<name>A0A8S1JDU0_9CHLO</name>
<dbReference type="OrthoDB" id="436496at2759"/>
<evidence type="ECO:0000256" key="1">
    <source>
        <dbReference type="SAM" id="MobiDB-lite"/>
    </source>
</evidence>
<dbReference type="InterPro" id="IPR017938">
    <property type="entry name" value="Riboflavin_synthase-like_b-brl"/>
</dbReference>
<dbReference type="Gene3D" id="2.30.110.10">
    <property type="entry name" value="Electron Transport, Fmn-binding Protein, Chain A"/>
    <property type="match status" value="2"/>
</dbReference>
<dbReference type="PROSITE" id="PS51384">
    <property type="entry name" value="FAD_FR"/>
    <property type="match status" value="1"/>
</dbReference>
<evidence type="ECO:0000259" key="2">
    <source>
        <dbReference type="PROSITE" id="PS51384"/>
    </source>
</evidence>
<dbReference type="EMBL" id="CAJHUC010001645">
    <property type="protein sequence ID" value="CAD7701848.1"/>
    <property type="molecule type" value="Genomic_DNA"/>
</dbReference>
<dbReference type="AlphaFoldDB" id="A0A8S1JDU0"/>
<dbReference type="PANTHER" id="PTHR42815">
    <property type="entry name" value="FAD-BINDING, PUTATIVE (AFU_ORTHOLOGUE AFUA_6G07600)-RELATED"/>
    <property type="match status" value="1"/>
</dbReference>
<evidence type="ECO:0000313" key="4">
    <source>
        <dbReference type="Proteomes" id="UP000708148"/>
    </source>
</evidence>
<accession>A0A8S1JDU0</accession>
<dbReference type="SUPFAM" id="SSF52343">
    <property type="entry name" value="Ferredoxin reductase-like, C-terminal NADP-linked domain"/>
    <property type="match status" value="1"/>
</dbReference>